<feature type="transmembrane region" description="Helical" evidence="5">
    <location>
        <begin position="234"/>
        <end position="258"/>
    </location>
</feature>
<accession>A0A6F8ZEU9</accession>
<feature type="transmembrane region" description="Helical" evidence="5">
    <location>
        <begin position="392"/>
        <end position="408"/>
    </location>
</feature>
<feature type="transmembrane region" description="Helical" evidence="5">
    <location>
        <begin position="278"/>
        <end position="306"/>
    </location>
</feature>
<keyword evidence="3 5" id="KW-1133">Transmembrane helix</keyword>
<feature type="transmembrane region" description="Helical" evidence="5">
    <location>
        <begin position="192"/>
        <end position="213"/>
    </location>
</feature>
<evidence type="ECO:0000313" key="7">
    <source>
        <dbReference type="Proteomes" id="UP000503399"/>
    </source>
</evidence>
<gene>
    <name evidence="6" type="ORF">R50_0708</name>
</gene>
<dbReference type="KEGG" id="hfv:R50_0708"/>
<dbReference type="GO" id="GO:0046873">
    <property type="term" value="F:metal ion transmembrane transporter activity"/>
    <property type="evidence" value="ECO:0007669"/>
    <property type="project" value="InterPro"/>
</dbReference>
<keyword evidence="4 5" id="KW-0472">Membrane</keyword>
<evidence type="ECO:0000256" key="1">
    <source>
        <dbReference type="ARBA" id="ARBA00004141"/>
    </source>
</evidence>
<evidence type="ECO:0000256" key="3">
    <source>
        <dbReference type="ARBA" id="ARBA00022989"/>
    </source>
</evidence>
<feature type="transmembrane region" description="Helical" evidence="5">
    <location>
        <begin position="102"/>
        <end position="123"/>
    </location>
</feature>
<protein>
    <recommendedName>
        <fullName evidence="8">Divalent metal cation transporter</fullName>
    </recommendedName>
</protein>
<feature type="transmembrane region" description="Helical" evidence="5">
    <location>
        <begin position="56"/>
        <end position="81"/>
    </location>
</feature>
<feature type="transmembrane region" description="Helical" evidence="5">
    <location>
        <begin position="327"/>
        <end position="347"/>
    </location>
</feature>
<feature type="transmembrane region" description="Helical" evidence="5">
    <location>
        <begin position="129"/>
        <end position="150"/>
    </location>
</feature>
<dbReference type="InterPro" id="IPR001046">
    <property type="entry name" value="NRAMP_fam"/>
</dbReference>
<proteinExistence type="predicted"/>
<keyword evidence="2 5" id="KW-0812">Transmembrane</keyword>
<feature type="transmembrane region" description="Helical" evidence="5">
    <location>
        <begin position="353"/>
        <end position="372"/>
    </location>
</feature>
<feature type="transmembrane region" description="Helical" evidence="5">
    <location>
        <begin position="159"/>
        <end position="180"/>
    </location>
</feature>
<reference evidence="6 7" key="1">
    <citation type="submission" date="2020-02" db="EMBL/GenBank/DDBJ databases">
        <authorList>
            <person name="Hogendoorn C."/>
        </authorList>
    </citation>
    <scope>NUCLEOTIDE SEQUENCE [LARGE SCALE GENOMIC DNA]</scope>
    <source>
        <strain evidence="6">R501</strain>
    </source>
</reference>
<feature type="transmembrane region" description="Helical" evidence="5">
    <location>
        <begin position="20"/>
        <end position="36"/>
    </location>
</feature>
<name>A0A6F8ZEU9_9FIRM</name>
<organism evidence="6 7">
    <name type="scientific">Candidatus Hydrogenisulfobacillus filiaventi</name>
    <dbReference type="NCBI Taxonomy" id="2707344"/>
    <lineage>
        <taxon>Bacteria</taxon>
        <taxon>Bacillati</taxon>
        <taxon>Bacillota</taxon>
        <taxon>Clostridia</taxon>
        <taxon>Eubacteriales</taxon>
        <taxon>Clostridiales Family XVII. Incertae Sedis</taxon>
        <taxon>Candidatus Hydrogenisulfobacillus</taxon>
    </lineage>
</organism>
<evidence type="ECO:0000256" key="2">
    <source>
        <dbReference type="ARBA" id="ARBA00022692"/>
    </source>
</evidence>
<sequence length="410" mass="42472">MQETPIRRAGPDRAAARGRFGSWLAVWGPGVLGLMADNDAGGMVAYLITGGNDHLAWYLGALGLLVPATYLVQSLALSVALGSRRPVGVLLRRRWGPWPAALNSLVLYALNTVILVTEFAGMARALRLWGVPVPAGLGAAWALVTFLSLWRPYREVERWLLGLSAGSLAFVAAFLLLLPPRQPWPVLAGGPLTLHTGFLLLALAGNSIAPWMLDWQQNAVLAGRIRTPAEGRADLRWGAAGQGLFAALAMAAGALLDLGAGGSAHPLSWVAAHAGPLVARLLTVGIAEAGLLAAVTVSLTSTWMLAQGIPLLGSGPDPGAPPRGRAAAIHLLTLTGAGLPVLVPGFALGPVAVWAQAAGALYLPVTILLYLALARDPAVMGPYRLSPARSRLLAAVACGFLALGMAALRA</sequence>
<evidence type="ECO:0000256" key="5">
    <source>
        <dbReference type="SAM" id="Phobius"/>
    </source>
</evidence>
<dbReference type="AlphaFoldDB" id="A0A6F8ZEU9"/>
<dbReference type="Pfam" id="PF01566">
    <property type="entry name" value="Nramp"/>
    <property type="match status" value="1"/>
</dbReference>
<comment type="subcellular location">
    <subcellularLocation>
        <location evidence="1">Membrane</location>
        <topology evidence="1">Multi-pass membrane protein</topology>
    </subcellularLocation>
</comment>
<evidence type="ECO:0008006" key="8">
    <source>
        <dbReference type="Google" id="ProtNLM"/>
    </source>
</evidence>
<evidence type="ECO:0000313" key="6">
    <source>
        <dbReference type="EMBL" id="CAB1128214.1"/>
    </source>
</evidence>
<dbReference type="Proteomes" id="UP000503399">
    <property type="component" value="Chromosome"/>
</dbReference>
<dbReference type="GO" id="GO:0016020">
    <property type="term" value="C:membrane"/>
    <property type="evidence" value="ECO:0007669"/>
    <property type="project" value="UniProtKB-SubCell"/>
</dbReference>
<keyword evidence="7" id="KW-1185">Reference proteome</keyword>
<dbReference type="EMBL" id="LR778114">
    <property type="protein sequence ID" value="CAB1128214.1"/>
    <property type="molecule type" value="Genomic_DNA"/>
</dbReference>
<evidence type="ECO:0000256" key="4">
    <source>
        <dbReference type="ARBA" id="ARBA00023136"/>
    </source>
</evidence>